<evidence type="ECO:0000313" key="3">
    <source>
        <dbReference type="Proteomes" id="UP000198972"/>
    </source>
</evidence>
<protein>
    <submittedName>
        <fullName evidence="2">Uncharacterized protein</fullName>
    </submittedName>
</protein>
<evidence type="ECO:0000313" key="2">
    <source>
        <dbReference type="EMBL" id="SDE87452.1"/>
    </source>
</evidence>
<evidence type="ECO:0000256" key="1">
    <source>
        <dbReference type="SAM" id="Phobius"/>
    </source>
</evidence>
<keyword evidence="3" id="KW-1185">Reference proteome</keyword>
<keyword evidence="1" id="KW-1133">Transmembrane helix</keyword>
<dbReference type="STRING" id="670482.SAMN04488542_10351"/>
<feature type="transmembrane region" description="Helical" evidence="1">
    <location>
        <begin position="7"/>
        <end position="26"/>
    </location>
</feature>
<sequence>MKKKLTYLLMTSSLFVLILSPITIISDNGSITPLYFHGGV</sequence>
<keyword evidence="1" id="KW-0472">Membrane</keyword>
<name>A0A1G7GH10_9BACL</name>
<proteinExistence type="predicted"/>
<accession>A0A1G7GH10</accession>
<reference evidence="2 3" key="1">
    <citation type="submission" date="2016-10" db="EMBL/GenBank/DDBJ databases">
        <authorList>
            <person name="de Groot N.N."/>
        </authorList>
    </citation>
    <scope>NUCLEOTIDE SEQUENCE [LARGE SCALE GENOMIC DNA]</scope>
    <source>
        <strain evidence="2 3">DSM 28129</strain>
    </source>
</reference>
<organism evidence="2 3">
    <name type="scientific">Fontibacillus panacisegetis</name>
    <dbReference type="NCBI Taxonomy" id="670482"/>
    <lineage>
        <taxon>Bacteria</taxon>
        <taxon>Bacillati</taxon>
        <taxon>Bacillota</taxon>
        <taxon>Bacilli</taxon>
        <taxon>Bacillales</taxon>
        <taxon>Paenibacillaceae</taxon>
        <taxon>Fontibacillus</taxon>
    </lineage>
</organism>
<keyword evidence="1" id="KW-0812">Transmembrane</keyword>
<gene>
    <name evidence="2" type="ORF">SAMN04488542_10351</name>
</gene>
<dbReference type="AlphaFoldDB" id="A0A1G7GH10"/>
<dbReference type="EMBL" id="FNBG01000003">
    <property type="protein sequence ID" value="SDE87452.1"/>
    <property type="molecule type" value="Genomic_DNA"/>
</dbReference>
<dbReference type="Proteomes" id="UP000198972">
    <property type="component" value="Unassembled WGS sequence"/>
</dbReference>